<gene>
    <name evidence="2" type="ORF">B1A_16869</name>
</gene>
<dbReference type="InterPro" id="IPR001763">
    <property type="entry name" value="Rhodanese-like_dom"/>
</dbReference>
<dbReference type="Pfam" id="PF00581">
    <property type="entry name" value="Rhodanese"/>
    <property type="match status" value="1"/>
</dbReference>
<organism evidence="2">
    <name type="scientific">mine drainage metagenome</name>
    <dbReference type="NCBI Taxonomy" id="410659"/>
    <lineage>
        <taxon>unclassified sequences</taxon>
        <taxon>metagenomes</taxon>
        <taxon>ecological metagenomes</taxon>
    </lineage>
</organism>
<dbReference type="InterPro" id="IPR052367">
    <property type="entry name" value="Thiosulfate_ST/Rhodanese-like"/>
</dbReference>
<dbReference type="PANTHER" id="PTHR45431">
    <property type="entry name" value="RHODANESE-LIKE DOMAIN-CONTAINING PROTEIN 15, CHLOROPLASTIC"/>
    <property type="match status" value="1"/>
</dbReference>
<dbReference type="AlphaFoldDB" id="T0Z5G0"/>
<dbReference type="SUPFAM" id="SSF52821">
    <property type="entry name" value="Rhodanese/Cell cycle control phosphatase"/>
    <property type="match status" value="1"/>
</dbReference>
<reference evidence="2" key="1">
    <citation type="submission" date="2013-08" db="EMBL/GenBank/DDBJ databases">
        <authorList>
            <person name="Mendez C."/>
            <person name="Richter M."/>
            <person name="Ferrer M."/>
            <person name="Sanchez J."/>
        </authorList>
    </citation>
    <scope>NUCLEOTIDE SEQUENCE</scope>
</reference>
<comment type="caution">
    <text evidence="2">The sequence shown here is derived from an EMBL/GenBank/DDBJ whole genome shotgun (WGS) entry which is preliminary data.</text>
</comment>
<dbReference type="CDD" id="cd00158">
    <property type="entry name" value="RHOD"/>
    <property type="match status" value="1"/>
</dbReference>
<reference evidence="2" key="2">
    <citation type="journal article" date="2014" name="ISME J.">
        <title>Microbial stratification in low pH oxic and suboxic macroscopic growths along an acid mine drainage.</title>
        <authorList>
            <person name="Mendez-Garcia C."/>
            <person name="Mesa V."/>
            <person name="Sprenger R.R."/>
            <person name="Richter M."/>
            <person name="Diez M.S."/>
            <person name="Solano J."/>
            <person name="Bargiela R."/>
            <person name="Golyshina O.V."/>
            <person name="Manteca A."/>
            <person name="Ramos J.L."/>
            <person name="Gallego J.R."/>
            <person name="Llorente I."/>
            <person name="Martins Dos Santos V.A."/>
            <person name="Jensen O.N."/>
            <person name="Pelaez A.I."/>
            <person name="Sanchez J."/>
            <person name="Ferrer M."/>
        </authorList>
    </citation>
    <scope>NUCLEOTIDE SEQUENCE</scope>
</reference>
<feature type="domain" description="Rhodanese" evidence="1">
    <location>
        <begin position="20"/>
        <end position="109"/>
    </location>
</feature>
<dbReference type="InterPro" id="IPR036873">
    <property type="entry name" value="Rhodanese-like_dom_sf"/>
</dbReference>
<evidence type="ECO:0000259" key="1">
    <source>
        <dbReference type="PROSITE" id="PS50206"/>
    </source>
</evidence>
<dbReference type="EMBL" id="AUZX01012403">
    <property type="protein sequence ID" value="EQD39397.1"/>
    <property type="molecule type" value="Genomic_DNA"/>
</dbReference>
<protein>
    <submittedName>
        <fullName evidence="2">Rhodanese domain-containing protein</fullName>
    </submittedName>
</protein>
<evidence type="ECO:0000313" key="2">
    <source>
        <dbReference type="EMBL" id="EQD39397.1"/>
    </source>
</evidence>
<sequence>MGIFSHFMAAISDNKISTELPVDARLIDVRTHSEYISGHIEGAINLPLDRFNHDIHQVIQDKSTPVILYCRSGARSGHALSVMHQLGYTQVFNGGGVGSLALRMKKDIKRGV</sequence>
<dbReference type="SMART" id="SM00450">
    <property type="entry name" value="RHOD"/>
    <property type="match status" value="1"/>
</dbReference>
<accession>T0Z5G0</accession>
<dbReference type="PANTHER" id="PTHR45431:SF3">
    <property type="entry name" value="RHODANESE-LIKE DOMAIN-CONTAINING PROTEIN 15, CHLOROPLASTIC"/>
    <property type="match status" value="1"/>
</dbReference>
<name>T0Z5G0_9ZZZZ</name>
<dbReference type="Gene3D" id="3.40.250.10">
    <property type="entry name" value="Rhodanese-like domain"/>
    <property type="match status" value="1"/>
</dbReference>
<proteinExistence type="predicted"/>
<dbReference type="PROSITE" id="PS50206">
    <property type="entry name" value="RHODANESE_3"/>
    <property type="match status" value="1"/>
</dbReference>